<evidence type="ECO:0000313" key="9">
    <source>
        <dbReference type="Proteomes" id="UP001138768"/>
    </source>
</evidence>
<keyword evidence="1" id="KW-0240">DNA-directed RNA polymerase</keyword>
<evidence type="ECO:0000256" key="2">
    <source>
        <dbReference type="ARBA" id="ARBA00022515"/>
    </source>
</evidence>
<evidence type="ECO:0000256" key="4">
    <source>
        <dbReference type="ARBA" id="ARBA00022695"/>
    </source>
</evidence>
<dbReference type="GO" id="GO:0016779">
    <property type="term" value="F:nucleotidyltransferase activity"/>
    <property type="evidence" value="ECO:0007669"/>
    <property type="project" value="UniProtKB-KW"/>
</dbReference>
<gene>
    <name evidence="8" type="ORF">CKO42_17670</name>
</gene>
<evidence type="ECO:0000256" key="5">
    <source>
        <dbReference type="ARBA" id="ARBA00022705"/>
    </source>
</evidence>
<dbReference type="GO" id="GO:0003677">
    <property type="term" value="F:DNA binding"/>
    <property type="evidence" value="ECO:0007669"/>
    <property type="project" value="InterPro"/>
</dbReference>
<comment type="caution">
    <text evidence="8">The sequence shown here is derived from an EMBL/GenBank/DDBJ whole genome shotgun (WGS) entry which is preliminary data.</text>
</comment>
<keyword evidence="2" id="KW-0639">Primosome</keyword>
<dbReference type="InterPro" id="IPR006171">
    <property type="entry name" value="TOPRIM_dom"/>
</dbReference>
<dbReference type="Pfam" id="PF13362">
    <property type="entry name" value="Toprim_3"/>
    <property type="match status" value="1"/>
</dbReference>
<dbReference type="SUPFAM" id="SSF57783">
    <property type="entry name" value="Zinc beta-ribbon"/>
    <property type="match status" value="1"/>
</dbReference>
<evidence type="ECO:0000256" key="6">
    <source>
        <dbReference type="ARBA" id="ARBA00023163"/>
    </source>
</evidence>
<dbReference type="GO" id="GO:0008270">
    <property type="term" value="F:zinc ion binding"/>
    <property type="evidence" value="ECO:0007669"/>
    <property type="project" value="InterPro"/>
</dbReference>
<evidence type="ECO:0000256" key="3">
    <source>
        <dbReference type="ARBA" id="ARBA00022679"/>
    </source>
</evidence>
<reference evidence="8 9" key="1">
    <citation type="journal article" date="2020" name="Microorganisms">
        <title>Osmotic Adaptation and Compatible Solute Biosynthesis of Phototrophic Bacteria as Revealed from Genome Analyses.</title>
        <authorList>
            <person name="Imhoff J.F."/>
            <person name="Rahn T."/>
            <person name="Kunzel S."/>
            <person name="Keller A."/>
            <person name="Neulinger S.C."/>
        </authorList>
    </citation>
    <scope>NUCLEOTIDE SEQUENCE [LARGE SCALE GENOMIC DNA]</scope>
    <source>
        <strain evidence="8 9">DSM 25653</strain>
    </source>
</reference>
<dbReference type="SMART" id="SM00778">
    <property type="entry name" value="Prim_Zn_Ribbon"/>
    <property type="match status" value="1"/>
</dbReference>
<dbReference type="InterPro" id="IPR013237">
    <property type="entry name" value="Phage_T7_Gp4_N"/>
</dbReference>
<sequence length="374" mass="40315">MSLSSIVFTGPQRRRLEAAEIQASVQRTGWLFVLSALAGDRLGPALKRPGRHGPCPVHNGRHGDGFRLFADVDTTGGGICATCGAFSDGLALLQWLFGWSFPEVLRQIAAVLGYLPDAVPARAVRMPPGHRLTVRDTTDADAQRARSQLHRVWSEALSPDHPEAEPLRRYLAWRGLESVALDARVVRLHPALAYWHGDAEGHQRCLGRFPALLARVCAADGRALTLHRTYLRADGQGKAEVPCPRKLMPAAASGALAGGAIRLAAPDRMLGIAEGLETALAAAALSGMPVWSCVSATLLERFQPPAGIEQLTVWADRDRSGAGLRAAERLRIRLSGSIVVRLALPPGPIPDGAKSLDWADVWRQRQDRSLSRAA</sequence>
<keyword evidence="4" id="KW-0548">Nucleotidyltransferase</keyword>
<keyword evidence="5" id="KW-0235">DNA replication</keyword>
<dbReference type="Proteomes" id="UP001138768">
    <property type="component" value="Unassembled WGS sequence"/>
</dbReference>
<dbReference type="Pfam" id="PF08273">
    <property type="entry name" value="Zn_Ribbon_Prim"/>
    <property type="match status" value="1"/>
</dbReference>
<name>A0A9X1B625_9GAMM</name>
<evidence type="ECO:0000256" key="1">
    <source>
        <dbReference type="ARBA" id="ARBA00022478"/>
    </source>
</evidence>
<protein>
    <recommendedName>
        <fullName evidence="7">DNA primase/helicase Gp4 N-terminal Bacteriophage T7-like domain-containing protein</fullName>
    </recommendedName>
</protein>
<dbReference type="EMBL" id="NRRY01000035">
    <property type="protein sequence ID" value="MBK1620237.1"/>
    <property type="molecule type" value="Genomic_DNA"/>
</dbReference>
<dbReference type="GO" id="GO:0000428">
    <property type="term" value="C:DNA-directed RNA polymerase complex"/>
    <property type="evidence" value="ECO:0007669"/>
    <property type="project" value="UniProtKB-KW"/>
</dbReference>
<dbReference type="Pfam" id="PF23639">
    <property type="entry name" value="DUF7146"/>
    <property type="match status" value="1"/>
</dbReference>
<dbReference type="AlphaFoldDB" id="A0A9X1B625"/>
<dbReference type="GO" id="GO:0004386">
    <property type="term" value="F:helicase activity"/>
    <property type="evidence" value="ECO:0007669"/>
    <property type="project" value="InterPro"/>
</dbReference>
<dbReference type="InterPro" id="IPR055570">
    <property type="entry name" value="DUF7146"/>
</dbReference>
<evidence type="ECO:0000313" key="8">
    <source>
        <dbReference type="EMBL" id="MBK1620237.1"/>
    </source>
</evidence>
<dbReference type="InterPro" id="IPR036977">
    <property type="entry name" value="DNA_primase_Znf_CHC2"/>
</dbReference>
<keyword evidence="6" id="KW-0804">Transcription</keyword>
<keyword evidence="3" id="KW-0808">Transferase</keyword>
<dbReference type="Gene3D" id="3.90.580.10">
    <property type="entry name" value="Zinc finger, CHC2-type domain"/>
    <property type="match status" value="1"/>
</dbReference>
<dbReference type="GO" id="GO:1990077">
    <property type="term" value="C:primosome complex"/>
    <property type="evidence" value="ECO:0007669"/>
    <property type="project" value="UniProtKB-KW"/>
</dbReference>
<accession>A0A9X1B625</accession>
<feature type="domain" description="DNA primase/helicase Gp4 N-terminal Bacteriophage T7-like" evidence="7">
    <location>
        <begin position="50"/>
        <end position="90"/>
    </location>
</feature>
<organism evidence="8 9">
    <name type="scientific">Lamprobacter modestohalophilus</name>
    <dbReference type="NCBI Taxonomy" id="1064514"/>
    <lineage>
        <taxon>Bacteria</taxon>
        <taxon>Pseudomonadati</taxon>
        <taxon>Pseudomonadota</taxon>
        <taxon>Gammaproteobacteria</taxon>
        <taxon>Chromatiales</taxon>
        <taxon>Chromatiaceae</taxon>
        <taxon>Lamprobacter</taxon>
    </lineage>
</organism>
<dbReference type="GO" id="GO:0006269">
    <property type="term" value="P:DNA replication, synthesis of primer"/>
    <property type="evidence" value="ECO:0007669"/>
    <property type="project" value="UniProtKB-KW"/>
</dbReference>
<proteinExistence type="predicted"/>
<keyword evidence="9" id="KW-1185">Reference proteome</keyword>
<evidence type="ECO:0000259" key="7">
    <source>
        <dbReference type="SMART" id="SM00778"/>
    </source>
</evidence>